<dbReference type="AlphaFoldDB" id="A0A383AK44"/>
<proteinExistence type="predicted"/>
<evidence type="ECO:0000313" key="1">
    <source>
        <dbReference type="EMBL" id="SVE08276.1"/>
    </source>
</evidence>
<feature type="non-terminal residue" evidence="1">
    <location>
        <position position="250"/>
    </location>
</feature>
<reference evidence="1" key="1">
    <citation type="submission" date="2018-05" db="EMBL/GenBank/DDBJ databases">
        <authorList>
            <person name="Lanie J.A."/>
            <person name="Ng W.-L."/>
            <person name="Kazmierczak K.M."/>
            <person name="Andrzejewski T.M."/>
            <person name="Davidsen T.M."/>
            <person name="Wayne K.J."/>
            <person name="Tettelin H."/>
            <person name="Glass J.I."/>
            <person name="Rusch D."/>
            <person name="Podicherti R."/>
            <person name="Tsui H.-C.T."/>
            <person name="Winkler M.E."/>
        </authorList>
    </citation>
    <scope>NUCLEOTIDE SEQUENCE</scope>
</reference>
<accession>A0A383AK44</accession>
<dbReference type="PANTHER" id="PTHR33546">
    <property type="entry name" value="LARGE, MULTIFUNCTIONAL SECRETED PROTEIN-RELATED"/>
    <property type="match status" value="1"/>
</dbReference>
<feature type="non-terminal residue" evidence="1">
    <location>
        <position position="1"/>
    </location>
</feature>
<organism evidence="1">
    <name type="scientific">marine metagenome</name>
    <dbReference type="NCBI Taxonomy" id="408172"/>
    <lineage>
        <taxon>unclassified sequences</taxon>
        <taxon>metagenomes</taxon>
        <taxon>ecological metagenomes</taxon>
    </lineage>
</organism>
<dbReference type="Gene3D" id="2.120.10.30">
    <property type="entry name" value="TolB, C-terminal domain"/>
    <property type="match status" value="1"/>
</dbReference>
<gene>
    <name evidence="1" type="ORF">METZ01_LOCUS461130</name>
</gene>
<dbReference type="InterPro" id="IPR011041">
    <property type="entry name" value="Quinoprot_gluc/sorb_DH_b-prop"/>
</dbReference>
<dbReference type="SUPFAM" id="SSF50952">
    <property type="entry name" value="Soluble quinoprotein glucose dehydrogenase"/>
    <property type="match status" value="1"/>
</dbReference>
<evidence type="ECO:0008006" key="2">
    <source>
        <dbReference type="Google" id="ProtNLM"/>
    </source>
</evidence>
<protein>
    <recommendedName>
        <fullName evidence="2">Glucose/Sorbosone dehydrogenase domain-containing protein</fullName>
    </recommendedName>
</protein>
<dbReference type="PANTHER" id="PTHR33546:SF1">
    <property type="entry name" value="LARGE, MULTIFUNCTIONAL SECRETED PROTEIN"/>
    <property type="match status" value="1"/>
</dbReference>
<sequence length="250" mass="27761">GGGIVRIRPDGSDMEIYCWGLRNILDACIDPYLNIFTRDNTNDGGGWNVRFSHIMQSAEYGYPSLYKNFHTELMPTLKDYGGGSGCGGMFYHDTRWPEPYGHAAYTCDWGRSAVFLHNPPANGPTFDAHQETFLTISRPTDIDVDGSGRMYVSSWHGGKFAYSGPNVGYVVQLIPEGFEPKPFPDVTKLNENDLFDLLVGPSQQQNLHAQFEILRRGSSGQRTAKLMELAQDKGTPLAGRVAAVFTLKQL</sequence>
<dbReference type="EMBL" id="UINC01192910">
    <property type="protein sequence ID" value="SVE08276.1"/>
    <property type="molecule type" value="Genomic_DNA"/>
</dbReference>
<name>A0A383AK44_9ZZZZ</name>
<dbReference type="InterPro" id="IPR011042">
    <property type="entry name" value="6-blade_b-propeller_TolB-like"/>
</dbReference>